<evidence type="ECO:0000256" key="6">
    <source>
        <dbReference type="ARBA" id="ARBA00023136"/>
    </source>
</evidence>
<name>A0A432Y5V9_9GAMM</name>
<proteinExistence type="predicted"/>
<evidence type="ECO:0000259" key="8">
    <source>
        <dbReference type="Pfam" id="PF01694"/>
    </source>
</evidence>
<comment type="caution">
    <text evidence="9">The sequence shown here is derived from an EMBL/GenBank/DDBJ whole genome shotgun (WGS) entry which is preliminary data.</text>
</comment>
<keyword evidence="10" id="KW-1185">Reference proteome</keyword>
<dbReference type="OrthoDB" id="196054at2"/>
<dbReference type="PANTHER" id="PTHR43066:SF26">
    <property type="entry name" value="RHOMBOID PROTEASE GLPG"/>
    <property type="match status" value="1"/>
</dbReference>
<feature type="transmembrane region" description="Helical" evidence="7">
    <location>
        <begin position="12"/>
        <end position="31"/>
    </location>
</feature>
<evidence type="ECO:0000313" key="10">
    <source>
        <dbReference type="Proteomes" id="UP000287649"/>
    </source>
</evidence>
<evidence type="ECO:0000313" key="9">
    <source>
        <dbReference type="EMBL" id="RUO56354.1"/>
    </source>
</evidence>
<gene>
    <name evidence="9" type="ORF">CWI70_06290</name>
</gene>
<evidence type="ECO:0000256" key="7">
    <source>
        <dbReference type="SAM" id="Phobius"/>
    </source>
</evidence>
<feature type="transmembrane region" description="Helical" evidence="7">
    <location>
        <begin position="58"/>
        <end position="76"/>
    </location>
</feature>
<keyword evidence="6 7" id="KW-0472">Membrane</keyword>
<feature type="transmembrane region" description="Helical" evidence="7">
    <location>
        <begin position="159"/>
        <end position="178"/>
    </location>
</feature>
<evidence type="ECO:0000256" key="3">
    <source>
        <dbReference type="ARBA" id="ARBA00022519"/>
    </source>
</evidence>
<evidence type="ECO:0000256" key="4">
    <source>
        <dbReference type="ARBA" id="ARBA00022692"/>
    </source>
</evidence>
<keyword evidence="4 7" id="KW-0812">Transmembrane</keyword>
<dbReference type="Proteomes" id="UP000287649">
    <property type="component" value="Unassembled WGS sequence"/>
</dbReference>
<dbReference type="Gene3D" id="1.20.1540.10">
    <property type="entry name" value="Rhomboid-like"/>
    <property type="match status" value="1"/>
</dbReference>
<feature type="transmembrane region" description="Helical" evidence="7">
    <location>
        <begin position="85"/>
        <end position="103"/>
    </location>
</feature>
<feature type="domain" description="Peptidase S54 rhomboid" evidence="8">
    <location>
        <begin position="45"/>
        <end position="178"/>
    </location>
</feature>
<dbReference type="GO" id="GO:0016020">
    <property type="term" value="C:membrane"/>
    <property type="evidence" value="ECO:0007669"/>
    <property type="project" value="UniProtKB-SubCell"/>
</dbReference>
<dbReference type="PROSITE" id="PS51257">
    <property type="entry name" value="PROKAR_LIPOPROTEIN"/>
    <property type="match status" value="1"/>
</dbReference>
<dbReference type="InterPro" id="IPR035952">
    <property type="entry name" value="Rhomboid-like_sf"/>
</dbReference>
<keyword evidence="5 7" id="KW-1133">Transmembrane helix</keyword>
<evidence type="ECO:0000256" key="1">
    <source>
        <dbReference type="ARBA" id="ARBA00004141"/>
    </source>
</evidence>
<dbReference type="EMBL" id="PIPX01000001">
    <property type="protein sequence ID" value="RUO56354.1"/>
    <property type="molecule type" value="Genomic_DNA"/>
</dbReference>
<organism evidence="9 10">
    <name type="scientific">Pseudidiomarina homiensis</name>
    <dbReference type="NCBI Taxonomy" id="364198"/>
    <lineage>
        <taxon>Bacteria</taxon>
        <taxon>Pseudomonadati</taxon>
        <taxon>Pseudomonadota</taxon>
        <taxon>Gammaproteobacteria</taxon>
        <taxon>Alteromonadales</taxon>
        <taxon>Idiomarinaceae</taxon>
        <taxon>Pseudidiomarina</taxon>
    </lineage>
</organism>
<dbReference type="Pfam" id="PF01694">
    <property type="entry name" value="Rhomboid"/>
    <property type="match status" value="1"/>
</dbReference>
<dbReference type="PANTHER" id="PTHR43066">
    <property type="entry name" value="RHOMBOID-RELATED PROTEIN"/>
    <property type="match status" value="1"/>
</dbReference>
<protein>
    <recommendedName>
        <fullName evidence="8">Peptidase S54 rhomboid domain-containing protein</fullName>
    </recommendedName>
</protein>
<dbReference type="RefSeq" id="WP_126771534.1">
    <property type="nucleotide sequence ID" value="NZ_PIPX01000001.1"/>
</dbReference>
<reference evidence="10" key="1">
    <citation type="journal article" date="2018" name="Front. Microbiol.">
        <title>Genome-Based Analysis Reveals the Taxonomy and Diversity of the Family Idiomarinaceae.</title>
        <authorList>
            <person name="Liu Y."/>
            <person name="Lai Q."/>
            <person name="Shao Z."/>
        </authorList>
    </citation>
    <scope>NUCLEOTIDE SEQUENCE [LARGE SCALE GENOMIC DNA]</scope>
    <source>
        <strain evidence="10">PO-M2</strain>
    </source>
</reference>
<sequence length="184" mass="20330">MFRLQLPLSPTYVIPPLALAVILACAMLLPADVRQTLLLSRTDFHWYTLFSAQLLHHSWSHLALNLGGILLWWALFAESIPQKRYWLLLPLVMVVSSLAEWALNGEFSVFSGFSGTLYGLFAYSGVTELRQRKLIGSLVLVALSAKLILDLLYPQYASGVAVHAHIGGALIGSAIAFLRPNRSL</sequence>
<comment type="subcellular location">
    <subcellularLocation>
        <location evidence="1">Membrane</location>
        <topology evidence="1">Multi-pass membrane protein</topology>
    </subcellularLocation>
</comment>
<keyword evidence="3" id="KW-0997">Cell inner membrane</keyword>
<dbReference type="SUPFAM" id="SSF144091">
    <property type="entry name" value="Rhomboid-like"/>
    <property type="match status" value="1"/>
</dbReference>
<accession>A0A432Y5V9</accession>
<dbReference type="GO" id="GO:0004252">
    <property type="term" value="F:serine-type endopeptidase activity"/>
    <property type="evidence" value="ECO:0007669"/>
    <property type="project" value="InterPro"/>
</dbReference>
<dbReference type="AlphaFoldDB" id="A0A432Y5V9"/>
<feature type="transmembrane region" description="Helical" evidence="7">
    <location>
        <begin position="109"/>
        <end position="127"/>
    </location>
</feature>
<dbReference type="InterPro" id="IPR022764">
    <property type="entry name" value="Peptidase_S54_rhomboid_dom"/>
</dbReference>
<keyword evidence="2" id="KW-1003">Cell membrane</keyword>
<feature type="transmembrane region" description="Helical" evidence="7">
    <location>
        <begin position="134"/>
        <end position="153"/>
    </location>
</feature>
<evidence type="ECO:0000256" key="5">
    <source>
        <dbReference type="ARBA" id="ARBA00022989"/>
    </source>
</evidence>
<evidence type="ECO:0000256" key="2">
    <source>
        <dbReference type="ARBA" id="ARBA00022475"/>
    </source>
</evidence>